<protein>
    <submittedName>
        <fullName evidence="2">PTS system IIA protein</fullName>
    </submittedName>
</protein>
<reference evidence="3" key="1">
    <citation type="submission" date="2015-09" db="EMBL/GenBank/DDBJ databases">
        <authorList>
            <person name="Bertelli C."/>
        </authorList>
    </citation>
    <scope>NUCLEOTIDE SEQUENCE [LARGE SCALE GENOMIC DNA]</scope>
    <source>
        <strain evidence="3">KNic</strain>
    </source>
</reference>
<dbReference type="PATRIC" id="fig|389348.3.peg.2304"/>
<dbReference type="SUPFAM" id="SSF55804">
    <property type="entry name" value="Phoshotransferase/anion transport protein"/>
    <property type="match status" value="1"/>
</dbReference>
<sequence>MKMPLSHYMDPRLVVFLNADSRDETLQRLVHVIYQADKLKNEELFYKAIIEREKIVSTGIGMGAAIPHAKLPSYDQFFIAVGILQKPVEWNALDGAPVRLIFMIGGPDDKQTEYLQLLSNLTHAIKDEERRKNFSL</sequence>
<dbReference type="InterPro" id="IPR002178">
    <property type="entry name" value="PTS_EIIA_type-2_dom"/>
</dbReference>
<dbReference type="PANTHER" id="PTHR47738">
    <property type="entry name" value="PTS SYSTEM FRUCTOSE-LIKE EIIA COMPONENT-RELATED"/>
    <property type="match status" value="1"/>
</dbReference>
<dbReference type="AlphaFoldDB" id="A0A0U5JER7"/>
<dbReference type="InParanoid" id="A0A0U5JER7"/>
<dbReference type="FunCoup" id="A0A0U5JER7">
    <property type="interactions" value="112"/>
</dbReference>
<dbReference type="Pfam" id="PF00359">
    <property type="entry name" value="PTS_EIIA_2"/>
    <property type="match status" value="1"/>
</dbReference>
<dbReference type="Proteomes" id="UP000069902">
    <property type="component" value="Chromosome cPNK"/>
</dbReference>
<proteinExistence type="predicted"/>
<dbReference type="STRING" id="389348.PNK_2051"/>
<gene>
    <name evidence="2" type="primary">ptsN</name>
    <name evidence="2" type="ORF">PNK_2051</name>
</gene>
<dbReference type="EMBL" id="LN879502">
    <property type="protein sequence ID" value="CUI17655.1"/>
    <property type="molecule type" value="Genomic_DNA"/>
</dbReference>
<dbReference type="InterPro" id="IPR016152">
    <property type="entry name" value="PTrfase/Anion_transptr"/>
</dbReference>
<feature type="domain" description="PTS EIIA type-2" evidence="1">
    <location>
        <begin position="6"/>
        <end position="136"/>
    </location>
</feature>
<organism evidence="2 3">
    <name type="scientific">Candidatus Protochlamydia naegleriophila</name>
    <dbReference type="NCBI Taxonomy" id="389348"/>
    <lineage>
        <taxon>Bacteria</taxon>
        <taxon>Pseudomonadati</taxon>
        <taxon>Chlamydiota</taxon>
        <taxon>Chlamydiia</taxon>
        <taxon>Parachlamydiales</taxon>
        <taxon>Parachlamydiaceae</taxon>
        <taxon>Candidatus Protochlamydia</taxon>
    </lineage>
</organism>
<evidence type="ECO:0000259" key="1">
    <source>
        <dbReference type="PROSITE" id="PS51094"/>
    </source>
</evidence>
<dbReference type="Gene3D" id="3.40.930.10">
    <property type="entry name" value="Mannitol-specific EII, Chain A"/>
    <property type="match status" value="1"/>
</dbReference>
<dbReference type="CDD" id="cd00211">
    <property type="entry name" value="PTS_IIA_fru"/>
    <property type="match status" value="1"/>
</dbReference>
<dbReference type="PROSITE" id="PS51094">
    <property type="entry name" value="PTS_EIIA_TYPE_2"/>
    <property type="match status" value="1"/>
</dbReference>
<evidence type="ECO:0000313" key="3">
    <source>
        <dbReference type="Proteomes" id="UP000069902"/>
    </source>
</evidence>
<evidence type="ECO:0000313" key="2">
    <source>
        <dbReference type="EMBL" id="CUI17655.1"/>
    </source>
</evidence>
<dbReference type="InterPro" id="IPR051541">
    <property type="entry name" value="PTS_SugarTrans_NitroReg"/>
</dbReference>
<dbReference type="PANTHER" id="PTHR47738:SF2">
    <property type="entry name" value="PTS SYSTEM FRUCTOSE-LIKE EIIA COMPONENT"/>
    <property type="match status" value="1"/>
</dbReference>
<dbReference type="KEGG" id="pnl:PNK_2051"/>
<name>A0A0U5JER7_9BACT</name>
<accession>A0A0U5JER7</accession>
<keyword evidence="3" id="KW-1185">Reference proteome</keyword>